<organism evidence="1">
    <name type="scientific">Oceaniferula spumae</name>
    <dbReference type="NCBI Taxonomy" id="2979115"/>
    <lineage>
        <taxon>Bacteria</taxon>
        <taxon>Pseudomonadati</taxon>
        <taxon>Verrucomicrobiota</taxon>
        <taxon>Verrucomicrobiia</taxon>
        <taxon>Verrucomicrobiales</taxon>
        <taxon>Verrucomicrobiaceae</taxon>
        <taxon>Oceaniferula</taxon>
    </lineage>
</organism>
<protein>
    <submittedName>
        <fullName evidence="1">Uncharacterized protein</fullName>
    </submittedName>
</protein>
<reference evidence="1" key="1">
    <citation type="submission" date="2024-07" db="EMBL/GenBank/DDBJ databases">
        <title>Complete genome sequence of Verrucomicrobiaceae bacterium NT6N.</title>
        <authorList>
            <person name="Huang C."/>
            <person name="Takami H."/>
            <person name="Hamasaki K."/>
        </authorList>
    </citation>
    <scope>NUCLEOTIDE SEQUENCE</scope>
    <source>
        <strain evidence="1">NT6N</strain>
    </source>
</reference>
<dbReference type="KEGG" id="osu:NT6N_25240"/>
<gene>
    <name evidence="1" type="ORF">NT6N_25240</name>
</gene>
<proteinExistence type="predicted"/>
<dbReference type="EMBL" id="AP026866">
    <property type="protein sequence ID" value="BDS07484.1"/>
    <property type="molecule type" value="Genomic_DNA"/>
</dbReference>
<accession>A0AAT9FNF7</accession>
<name>A0AAT9FNF7_9BACT</name>
<evidence type="ECO:0000313" key="1">
    <source>
        <dbReference type="EMBL" id="BDS07484.1"/>
    </source>
</evidence>
<dbReference type="AlphaFoldDB" id="A0AAT9FNF7"/>
<sequence>MRGSPIFQTVVLLLAMLVAGLLGKSYLDHSHQLDKTKAAPKAKNHDATNVVEGEVEMVFSSAPLSYTLRKSPIDSDGAPEVLLKGDRPEENPIYGEIRLDAHSAVTYWLDVIWAEEPAEGSRHFVQFKLSPNYGNEIQVAFSTAGKKIEQAFDKGNLGGEGDE</sequence>